<feature type="region of interest" description="Disordered" evidence="12">
    <location>
        <begin position="104"/>
        <end position="131"/>
    </location>
</feature>
<evidence type="ECO:0000256" key="3">
    <source>
        <dbReference type="ARBA" id="ARBA00022490"/>
    </source>
</evidence>
<dbReference type="PROSITE" id="PS52044">
    <property type="entry name" value="VLRF1"/>
    <property type="match status" value="1"/>
</dbReference>
<dbReference type="Proteomes" id="UP000774326">
    <property type="component" value="Unassembled WGS sequence"/>
</dbReference>
<dbReference type="OrthoDB" id="429841at2759"/>
<dbReference type="GO" id="GO:0005737">
    <property type="term" value="C:cytoplasm"/>
    <property type="evidence" value="ECO:0007669"/>
    <property type="project" value="UniProtKB-SubCell"/>
</dbReference>
<comment type="subcellular location">
    <subcellularLocation>
        <location evidence="1">Cytoplasm</location>
    </subcellularLocation>
</comment>
<dbReference type="PANTHER" id="PTHR16036:SF2">
    <property type="entry name" value="TRNA ENDONUCLEASE ANKZF1"/>
    <property type="match status" value="1"/>
</dbReference>
<feature type="compositionally biased region" description="Low complexity" evidence="12">
    <location>
        <begin position="47"/>
        <end position="61"/>
    </location>
</feature>
<gene>
    <name evidence="14" type="ORF">WICPIJ_001583</name>
</gene>
<dbReference type="GO" id="GO:0016787">
    <property type="term" value="F:hydrolase activity"/>
    <property type="evidence" value="ECO:0007669"/>
    <property type="project" value="UniProtKB-KW"/>
</dbReference>
<dbReference type="GO" id="GO:0036503">
    <property type="term" value="P:ERAD pathway"/>
    <property type="evidence" value="ECO:0007669"/>
    <property type="project" value="TreeGrafter"/>
</dbReference>
<feature type="region of interest" description="Disordered" evidence="12">
    <location>
        <begin position="46"/>
        <end position="69"/>
    </location>
</feature>
<feature type="region of interest" description="Disordered" evidence="12">
    <location>
        <begin position="265"/>
        <end position="292"/>
    </location>
</feature>
<evidence type="ECO:0000256" key="1">
    <source>
        <dbReference type="ARBA" id="ARBA00004496"/>
    </source>
</evidence>
<dbReference type="EMBL" id="JAEUBG010000840">
    <property type="protein sequence ID" value="KAH3687432.1"/>
    <property type="molecule type" value="Genomic_DNA"/>
</dbReference>
<dbReference type="PANTHER" id="PTHR16036">
    <property type="entry name" value="ANKYRIN REPEAT AND ZINC FINGER DOMAIN-CONTAINING PROTEIN 1"/>
    <property type="match status" value="1"/>
</dbReference>
<evidence type="ECO:0000256" key="10">
    <source>
        <dbReference type="PROSITE-ProRule" id="PRU01389"/>
    </source>
</evidence>
<reference evidence="14" key="2">
    <citation type="submission" date="2021-01" db="EMBL/GenBank/DDBJ databases">
        <authorList>
            <person name="Schikora-Tamarit M.A."/>
        </authorList>
    </citation>
    <scope>NUCLEOTIDE SEQUENCE</scope>
    <source>
        <strain evidence="14">CBS2887</strain>
    </source>
</reference>
<evidence type="ECO:0000256" key="2">
    <source>
        <dbReference type="ARBA" id="ARBA00009262"/>
    </source>
</evidence>
<keyword evidence="9 11" id="KW-0175">Coiled coil</keyword>
<dbReference type="Pfam" id="PF18826">
    <property type="entry name" value="bVLRF1"/>
    <property type="match status" value="1"/>
</dbReference>
<evidence type="ECO:0000256" key="6">
    <source>
        <dbReference type="ARBA" id="ARBA00022759"/>
    </source>
</evidence>
<keyword evidence="5" id="KW-0677">Repeat</keyword>
<dbReference type="AlphaFoldDB" id="A0A9P8QD91"/>
<evidence type="ECO:0000256" key="12">
    <source>
        <dbReference type="SAM" id="MobiDB-lite"/>
    </source>
</evidence>
<keyword evidence="7 10" id="KW-0378">Hydrolase</keyword>
<feature type="domain" description="VLRF1" evidence="13">
    <location>
        <begin position="213"/>
        <end position="376"/>
    </location>
</feature>
<evidence type="ECO:0000313" key="14">
    <source>
        <dbReference type="EMBL" id="KAH3687432.1"/>
    </source>
</evidence>
<evidence type="ECO:0000256" key="11">
    <source>
        <dbReference type="SAM" id="Coils"/>
    </source>
</evidence>
<protein>
    <recommendedName>
        <fullName evidence="13">VLRF1 domain-containing protein</fullName>
    </recommendedName>
</protein>
<keyword evidence="3 10" id="KW-0963">Cytoplasm</keyword>
<accession>A0A9P8QD91</accession>
<feature type="coiled-coil region" evidence="11">
    <location>
        <begin position="532"/>
        <end position="559"/>
    </location>
</feature>
<dbReference type="GO" id="GO:0004519">
    <property type="term" value="F:endonuclease activity"/>
    <property type="evidence" value="ECO:0007669"/>
    <property type="project" value="UniProtKB-KW"/>
</dbReference>
<evidence type="ECO:0000256" key="4">
    <source>
        <dbReference type="ARBA" id="ARBA00022722"/>
    </source>
</evidence>
<evidence type="ECO:0000256" key="9">
    <source>
        <dbReference type="ARBA" id="ARBA00023054"/>
    </source>
</evidence>
<organism evidence="14 15">
    <name type="scientific">Wickerhamomyces pijperi</name>
    <name type="common">Yeast</name>
    <name type="synonym">Pichia pijperi</name>
    <dbReference type="NCBI Taxonomy" id="599730"/>
    <lineage>
        <taxon>Eukaryota</taxon>
        <taxon>Fungi</taxon>
        <taxon>Dikarya</taxon>
        <taxon>Ascomycota</taxon>
        <taxon>Saccharomycotina</taxon>
        <taxon>Saccharomycetes</taxon>
        <taxon>Phaffomycetales</taxon>
        <taxon>Wickerhamomycetaceae</taxon>
        <taxon>Wickerhamomyces</taxon>
    </lineage>
</organism>
<comment type="caution">
    <text evidence="14">The sequence shown here is derived from an EMBL/GenBank/DDBJ whole genome shotgun (WGS) entry which is preliminary data.</text>
</comment>
<comment type="domain">
    <text evidence="10">The VLRF1 domain mediates binding to the 60S ribosomal subunit.</text>
</comment>
<evidence type="ECO:0000256" key="5">
    <source>
        <dbReference type="ARBA" id="ARBA00022737"/>
    </source>
</evidence>
<evidence type="ECO:0000256" key="8">
    <source>
        <dbReference type="ARBA" id="ARBA00023043"/>
    </source>
</evidence>
<evidence type="ECO:0000313" key="15">
    <source>
        <dbReference type="Proteomes" id="UP000774326"/>
    </source>
</evidence>
<dbReference type="InterPro" id="IPR041175">
    <property type="entry name" value="VLRF1/Vms1"/>
</dbReference>
<keyword evidence="8" id="KW-0040">ANK repeat</keyword>
<evidence type="ECO:0000256" key="7">
    <source>
        <dbReference type="ARBA" id="ARBA00022801"/>
    </source>
</evidence>
<reference evidence="14" key="1">
    <citation type="journal article" date="2021" name="Open Biol.">
        <title>Shared evolutionary footprints suggest mitochondrial oxidative damage underlies multiple complex I losses in fungi.</title>
        <authorList>
            <person name="Schikora-Tamarit M.A."/>
            <person name="Marcet-Houben M."/>
            <person name="Nosek J."/>
            <person name="Gabaldon T."/>
        </authorList>
    </citation>
    <scope>NUCLEOTIDE SEQUENCE</scope>
    <source>
        <strain evidence="14">CBS2887</strain>
    </source>
</reference>
<feature type="region of interest" description="Disordered" evidence="12">
    <location>
        <begin position="391"/>
        <end position="418"/>
    </location>
</feature>
<comment type="similarity">
    <text evidence="2 10">Belongs to the ANKZF1/VMS1 family.</text>
</comment>
<name>A0A9P8QD91_WICPI</name>
<sequence>MSKSPQSSNANTKFTPLDRYVYKTSPEVLNSLEVMYFDSLTLAEMDTPSTPLDSPTPVPSTRETTPGVVGDREYYKSDYYKFNLRREVNGLPKLSEEEFDKLIDEQQETESISGSEDSATDDGEDDKNGPEKEQLDTIYEKSLKQIQSLSITGGSGDDEEEQTVSHLATKSPYILYKSELLPETKAFALYKALLSPQQLAQPSEAIKQLQTTNSLNSAIFMIGGGHFAAALISHTPLSVKNHIAKPGHSVLEYSVNVIKQKSIHRYTTRRKQGGSQSASDNAHGKANSAGSALRRHNEAMLVSEVKELITEWKEDLGKCVNIFVKANGASNKRILVNSSPEAVIRSDDFRVKTLPFTTKRATMTELKKAWVELSYLTVVDRPRVDERKLKERQARQEALRQSVAKKERESTPELSQDEKHTREIISYLKKGRGPLLMAYLKKHKLSAAEFKLQPKNDYFISPTILHYASAQGLKNLIPTLIKQLKCDITAQNSNGKTAYELGSKQIRQVFQTLRFDLGEEAYPWEEGKVGPAIDKEALVNESNEEKAKLELEKKAAISELLAQPTEEEIKIKEANAKARRLGTNSLAPSLNQVNLNSLTDDQRMRLMREQRARAAEARIKAMQSNNGK</sequence>
<evidence type="ECO:0000259" key="13">
    <source>
        <dbReference type="PROSITE" id="PS52044"/>
    </source>
</evidence>
<keyword evidence="4 10" id="KW-0540">Nuclease</keyword>
<proteinExistence type="inferred from homology"/>
<dbReference type="InterPro" id="IPR047139">
    <property type="entry name" value="ANKZ1/VMS1"/>
</dbReference>
<keyword evidence="6 10" id="KW-0255">Endonuclease</keyword>
<feature type="active site" evidence="10">
    <location>
        <position position="276"/>
    </location>
</feature>
<keyword evidence="15" id="KW-1185">Reference proteome</keyword>